<dbReference type="NCBIfam" id="TIGR01245">
    <property type="entry name" value="trpD"/>
    <property type="match status" value="1"/>
</dbReference>
<dbReference type="HAMAP" id="MF_00211">
    <property type="entry name" value="TrpD"/>
    <property type="match status" value="1"/>
</dbReference>
<feature type="binding site" evidence="9">
    <location>
        <position position="119"/>
    </location>
    <ligand>
        <name>5-phospho-alpha-D-ribose 1-diphosphate</name>
        <dbReference type="ChEBI" id="CHEBI:58017"/>
    </ligand>
</feature>
<feature type="binding site" evidence="9">
    <location>
        <position position="87"/>
    </location>
    <ligand>
        <name>5-phospho-alpha-D-ribose 1-diphosphate</name>
        <dbReference type="ChEBI" id="CHEBI:58017"/>
    </ligand>
</feature>
<comment type="subunit">
    <text evidence="9">Homodimer.</text>
</comment>
<feature type="domain" description="Glycosyl transferase family 3 N-terminal" evidence="11">
    <location>
        <begin position="3"/>
        <end position="65"/>
    </location>
</feature>
<evidence type="ECO:0000259" key="11">
    <source>
        <dbReference type="Pfam" id="PF02885"/>
    </source>
</evidence>
<keyword evidence="9" id="KW-0460">Magnesium</keyword>
<feature type="binding site" evidence="9">
    <location>
        <position position="110"/>
    </location>
    <ligand>
        <name>anthranilate</name>
        <dbReference type="ChEBI" id="CHEBI:16567"/>
        <label>1</label>
    </ligand>
</feature>
<comment type="similarity">
    <text evidence="9">Belongs to the anthranilate phosphoribosyltransferase family.</text>
</comment>
<dbReference type="Gene3D" id="1.20.970.10">
    <property type="entry name" value="Transferase, Pyrimidine Nucleoside Phosphorylase, Chain C"/>
    <property type="match status" value="1"/>
</dbReference>
<name>A0AAU8G9N7_9CHLR</name>
<evidence type="ECO:0000256" key="5">
    <source>
        <dbReference type="ARBA" id="ARBA00022822"/>
    </source>
</evidence>
<dbReference type="GO" id="GO:0000162">
    <property type="term" value="P:L-tryptophan biosynthetic process"/>
    <property type="evidence" value="ECO:0007669"/>
    <property type="project" value="UniProtKB-UniRule"/>
</dbReference>
<dbReference type="EMBL" id="CP159307">
    <property type="protein sequence ID" value="XCH33174.1"/>
    <property type="molecule type" value="Genomic_DNA"/>
</dbReference>
<evidence type="ECO:0000256" key="4">
    <source>
        <dbReference type="ARBA" id="ARBA00022679"/>
    </source>
</evidence>
<feature type="domain" description="Glycosyl transferase family 3" evidence="10">
    <location>
        <begin position="73"/>
        <end position="322"/>
    </location>
</feature>
<dbReference type="SUPFAM" id="SSF52418">
    <property type="entry name" value="Nucleoside phosphorylase/phosphoribosyltransferase catalytic domain"/>
    <property type="match status" value="1"/>
</dbReference>
<gene>
    <name evidence="9 12" type="primary">trpD</name>
    <name evidence="12" type="ORF">ABV300_08480</name>
</gene>
<evidence type="ECO:0000259" key="10">
    <source>
        <dbReference type="Pfam" id="PF00591"/>
    </source>
</evidence>
<comment type="pathway">
    <text evidence="1 9">Amino-acid biosynthesis; L-tryptophan biosynthesis; L-tryptophan from chorismate: step 2/5.</text>
</comment>
<dbReference type="InterPro" id="IPR035902">
    <property type="entry name" value="Nuc_phospho_transferase"/>
</dbReference>
<comment type="caution">
    <text evidence="9">Lacks conserved residue(s) required for the propagation of feature annotation.</text>
</comment>
<dbReference type="PANTHER" id="PTHR43285:SF2">
    <property type="entry name" value="ANTHRANILATE PHOSPHORIBOSYLTRANSFERASE"/>
    <property type="match status" value="1"/>
</dbReference>
<feature type="binding site" evidence="9">
    <location>
        <position position="223"/>
    </location>
    <ligand>
        <name>Mg(2+)</name>
        <dbReference type="ChEBI" id="CHEBI:18420"/>
        <label>2</label>
    </ligand>
</feature>
<dbReference type="InterPro" id="IPR036320">
    <property type="entry name" value="Glycosyl_Trfase_fam3_N_dom_sf"/>
</dbReference>
<feature type="binding site" evidence="9">
    <location>
        <position position="79"/>
    </location>
    <ligand>
        <name>anthranilate</name>
        <dbReference type="ChEBI" id="CHEBI:16567"/>
        <label>1</label>
    </ligand>
</feature>
<evidence type="ECO:0000256" key="7">
    <source>
        <dbReference type="ARBA" id="ARBA00052328"/>
    </source>
</evidence>
<dbReference type="GO" id="GO:0000287">
    <property type="term" value="F:magnesium ion binding"/>
    <property type="evidence" value="ECO:0007669"/>
    <property type="project" value="UniProtKB-UniRule"/>
</dbReference>
<evidence type="ECO:0000313" key="12">
    <source>
        <dbReference type="EMBL" id="XCH33174.1"/>
    </source>
</evidence>
<dbReference type="EC" id="2.4.2.18" evidence="9"/>
<feature type="binding site" evidence="9">
    <location>
        <begin position="107"/>
        <end position="115"/>
    </location>
    <ligand>
        <name>5-phospho-alpha-D-ribose 1-diphosphate</name>
        <dbReference type="ChEBI" id="CHEBI:58017"/>
    </ligand>
</feature>
<evidence type="ECO:0000256" key="8">
    <source>
        <dbReference type="ARBA" id="ARBA00061188"/>
    </source>
</evidence>
<keyword evidence="4 9" id="KW-0808">Transferase</keyword>
<organism evidence="12">
    <name type="scientific">Dehalogenimonas sp. 4OHTPN</name>
    <dbReference type="NCBI Taxonomy" id="3166643"/>
    <lineage>
        <taxon>Bacteria</taxon>
        <taxon>Bacillati</taxon>
        <taxon>Chloroflexota</taxon>
        <taxon>Dehalococcoidia</taxon>
        <taxon>Dehalococcoidales</taxon>
        <taxon>Dehalococcoidaceae</taxon>
        <taxon>Dehalogenimonas</taxon>
    </lineage>
</organism>
<feature type="binding site" evidence="9">
    <location>
        <begin position="82"/>
        <end position="83"/>
    </location>
    <ligand>
        <name>5-phospho-alpha-D-ribose 1-diphosphate</name>
        <dbReference type="ChEBI" id="CHEBI:58017"/>
    </ligand>
</feature>
<dbReference type="RefSeq" id="WP_353714421.1">
    <property type="nucleotide sequence ID" value="NZ_CP159307.1"/>
</dbReference>
<dbReference type="Gene3D" id="3.40.1030.10">
    <property type="entry name" value="Nucleoside phosphorylase/phosphoribosyltransferase catalytic domain"/>
    <property type="match status" value="1"/>
</dbReference>
<comment type="cofactor">
    <cofactor evidence="9">
        <name>Mg(2+)</name>
        <dbReference type="ChEBI" id="CHEBI:18420"/>
    </cofactor>
    <text evidence="9">Binds 2 magnesium ions per monomer.</text>
</comment>
<evidence type="ECO:0000256" key="9">
    <source>
        <dbReference type="HAMAP-Rule" id="MF_00211"/>
    </source>
</evidence>
<keyword evidence="6 9" id="KW-0057">Aromatic amino acid biosynthesis</keyword>
<evidence type="ECO:0000256" key="6">
    <source>
        <dbReference type="ARBA" id="ARBA00023141"/>
    </source>
</evidence>
<accession>A0AAU8G9N7</accession>
<proteinExistence type="inferred from homology"/>
<comment type="function">
    <text evidence="9">Catalyzes the transfer of the phosphoribosyl group of 5-phosphorylribose-1-pyrophosphate (PRPP) to anthranilate to yield N-(5'-phosphoribosyl)-anthranilate (PRA).</text>
</comment>
<keyword evidence="9" id="KW-0479">Metal-binding</keyword>
<dbReference type="InterPro" id="IPR000312">
    <property type="entry name" value="Glycosyl_Trfase_fam3"/>
</dbReference>
<dbReference type="InterPro" id="IPR005940">
    <property type="entry name" value="Anthranilate_Pribosyl_Tfrase"/>
</dbReference>
<feature type="binding site" evidence="9">
    <location>
        <position position="224"/>
    </location>
    <ligand>
        <name>Mg(2+)</name>
        <dbReference type="ChEBI" id="CHEBI:18420"/>
        <label>2</label>
    </ligand>
</feature>
<dbReference type="SUPFAM" id="SSF47648">
    <property type="entry name" value="Nucleoside phosphorylase/phosphoribosyltransferase N-terminal domain"/>
    <property type="match status" value="1"/>
</dbReference>
<evidence type="ECO:0000256" key="2">
    <source>
        <dbReference type="ARBA" id="ARBA00022605"/>
    </source>
</evidence>
<dbReference type="PANTHER" id="PTHR43285">
    <property type="entry name" value="ANTHRANILATE PHOSPHORIBOSYLTRANSFERASE"/>
    <property type="match status" value="1"/>
</dbReference>
<feature type="binding site" evidence="9">
    <location>
        <begin position="89"/>
        <end position="92"/>
    </location>
    <ligand>
        <name>5-phospho-alpha-D-ribose 1-diphosphate</name>
        <dbReference type="ChEBI" id="CHEBI:58017"/>
    </ligand>
</feature>
<evidence type="ECO:0000256" key="3">
    <source>
        <dbReference type="ARBA" id="ARBA00022676"/>
    </source>
</evidence>
<keyword evidence="5 9" id="KW-0822">Tryptophan biosynthesis</keyword>
<comment type="catalytic activity">
    <reaction evidence="7 9">
        <text>N-(5-phospho-beta-D-ribosyl)anthranilate + diphosphate = 5-phospho-alpha-D-ribose 1-diphosphate + anthranilate</text>
        <dbReference type="Rhea" id="RHEA:11768"/>
        <dbReference type="ChEBI" id="CHEBI:16567"/>
        <dbReference type="ChEBI" id="CHEBI:18277"/>
        <dbReference type="ChEBI" id="CHEBI:33019"/>
        <dbReference type="ChEBI" id="CHEBI:58017"/>
        <dbReference type="EC" id="2.4.2.18"/>
    </reaction>
</comment>
<feature type="binding site" evidence="9">
    <location>
        <position position="79"/>
    </location>
    <ligand>
        <name>5-phospho-alpha-D-ribose 1-diphosphate</name>
        <dbReference type="ChEBI" id="CHEBI:58017"/>
    </ligand>
</feature>
<feature type="binding site" evidence="9">
    <location>
        <position position="91"/>
    </location>
    <ligand>
        <name>Mg(2+)</name>
        <dbReference type="ChEBI" id="CHEBI:18420"/>
        <label>1</label>
    </ligand>
</feature>
<keyword evidence="2 9" id="KW-0028">Amino-acid biosynthesis</keyword>
<protein>
    <recommendedName>
        <fullName evidence="9">Anthranilate phosphoribosyltransferase</fullName>
        <ecNumber evidence="9">2.4.2.18</ecNumber>
    </recommendedName>
</protein>
<dbReference type="InterPro" id="IPR017459">
    <property type="entry name" value="Glycosyl_Trfase_fam3_N_dom"/>
</dbReference>
<dbReference type="AlphaFoldDB" id="A0AAU8G9N7"/>
<dbReference type="GO" id="GO:0005829">
    <property type="term" value="C:cytosol"/>
    <property type="evidence" value="ECO:0007669"/>
    <property type="project" value="TreeGrafter"/>
</dbReference>
<dbReference type="Pfam" id="PF02885">
    <property type="entry name" value="Glycos_trans_3N"/>
    <property type="match status" value="1"/>
</dbReference>
<evidence type="ECO:0000256" key="1">
    <source>
        <dbReference type="ARBA" id="ARBA00004907"/>
    </source>
</evidence>
<dbReference type="Pfam" id="PF00591">
    <property type="entry name" value="Glycos_transf_3"/>
    <property type="match status" value="1"/>
</dbReference>
<dbReference type="GO" id="GO:0004048">
    <property type="term" value="F:anthranilate phosphoribosyltransferase activity"/>
    <property type="evidence" value="ECO:0007669"/>
    <property type="project" value="UniProtKB-UniRule"/>
</dbReference>
<keyword evidence="3 9" id="KW-0328">Glycosyltransferase</keyword>
<feature type="binding site" evidence="9">
    <location>
        <position position="165"/>
    </location>
    <ligand>
        <name>anthranilate</name>
        <dbReference type="ChEBI" id="CHEBI:16567"/>
        <label>2</label>
    </ligand>
</feature>
<dbReference type="FunFam" id="3.40.1030.10:FF:000002">
    <property type="entry name" value="Anthranilate phosphoribosyltransferase"/>
    <property type="match status" value="1"/>
</dbReference>
<feature type="binding site" evidence="9">
    <location>
        <position position="224"/>
    </location>
    <ligand>
        <name>Mg(2+)</name>
        <dbReference type="ChEBI" id="CHEBI:18420"/>
        <label>1</label>
    </ligand>
</feature>
<sequence>MIKEAIQNLVSGKSLSADEASAVMGEIMDGVATPAQFGAFVTALRCKGETVEEMVGLARTMRARALPVKSASPVVDTCGTGGDGAGTFNISTAAAIIAAACGLKVAKHGNRAMSSKCGSADVLEALGVRINLSPEEAAECLERVGIVFMFAPVFHPAMKHAGPPRKEIGIRTVFNLLGPLCNPAGATAQVIGVPGNDLVLKMAAALRALGGAHALVVHGDGLDELTVTGPTQVCELIGDELNRYTVAPEDVGLSRHSIDAIKGGDARWNAAAMLRLLEGAPGALRDAAVLNAAAALLVADRVKTMAEGVIMAAEAIDNGRALAKLEKFVEMTQMLEARRAAG</sequence>
<comment type="similarity">
    <text evidence="8">In the C-terminal section; belongs to the anthranilate phosphoribosyltransferase family.</text>
</comment>
<reference evidence="12" key="1">
    <citation type="submission" date="2024-06" db="EMBL/GenBank/DDBJ databases">
        <title>A Novel Isolate, Dehalogenimonas sp. Strain 4OHTPN, Dechlorinates Aromatic 4 Hydroxy chlorothalonil by a Novel Reductive Dehalogenase.</title>
        <authorList>
            <person name="Liu G."/>
        </authorList>
    </citation>
    <scope>NUCLEOTIDE SEQUENCE</scope>
    <source>
        <strain evidence="12">4OHTPN</strain>
    </source>
</reference>